<evidence type="ECO:0000256" key="2">
    <source>
        <dbReference type="ARBA" id="ARBA00022448"/>
    </source>
</evidence>
<keyword evidence="3" id="KW-0547">Nucleotide-binding</keyword>
<dbReference type="AlphaFoldDB" id="A0A0D1BTT0"/>
<dbReference type="OrthoDB" id="9809205at2"/>
<dbReference type="SMART" id="SM00382">
    <property type="entry name" value="AAA"/>
    <property type="match status" value="1"/>
</dbReference>
<dbReference type="RefSeq" id="WP_043031749.1">
    <property type="nucleotide sequence ID" value="NZ_JXSU01000007.1"/>
</dbReference>
<dbReference type="PATRIC" id="fig|1379739.3.peg.1551"/>
<dbReference type="SUPFAM" id="SSF52540">
    <property type="entry name" value="P-loop containing nucleoside triphosphate hydrolases"/>
    <property type="match status" value="1"/>
</dbReference>
<dbReference type="GO" id="GO:0005524">
    <property type="term" value="F:ATP binding"/>
    <property type="evidence" value="ECO:0007669"/>
    <property type="project" value="UniProtKB-KW"/>
</dbReference>
<dbReference type="PROSITE" id="PS00211">
    <property type="entry name" value="ABC_TRANSPORTER_1"/>
    <property type="match status" value="1"/>
</dbReference>
<accession>A0A0D1BTT0</accession>
<dbReference type="PANTHER" id="PTHR43335:SF4">
    <property type="entry name" value="ABC TRANSPORTER, ATP-BINDING PROTEIN"/>
    <property type="match status" value="1"/>
</dbReference>
<evidence type="ECO:0000313" key="6">
    <source>
        <dbReference type="EMBL" id="KIS23177.1"/>
    </source>
</evidence>
<evidence type="ECO:0000256" key="1">
    <source>
        <dbReference type="ARBA" id="ARBA00005417"/>
    </source>
</evidence>
<keyword evidence="2" id="KW-0813">Transport</keyword>
<evidence type="ECO:0000259" key="5">
    <source>
        <dbReference type="PROSITE" id="PS50893"/>
    </source>
</evidence>
<feature type="domain" description="ABC transporter" evidence="5">
    <location>
        <begin position="7"/>
        <end position="234"/>
    </location>
</feature>
<protein>
    <submittedName>
        <fullName evidence="6">Bacitracin ABC transporter ATP-binding protein</fullName>
    </submittedName>
</protein>
<proteinExistence type="inferred from homology"/>
<evidence type="ECO:0000313" key="7">
    <source>
        <dbReference type="Proteomes" id="UP000032250"/>
    </source>
</evidence>
<dbReference type="PANTHER" id="PTHR43335">
    <property type="entry name" value="ABC TRANSPORTER, ATP-BINDING PROTEIN"/>
    <property type="match status" value="1"/>
</dbReference>
<dbReference type="HOGENOM" id="CLU_000604_1_2_9"/>
<dbReference type="CDD" id="cd03268">
    <property type="entry name" value="ABC_BcrA_bacitracin_resist"/>
    <property type="match status" value="1"/>
</dbReference>
<dbReference type="InterPro" id="IPR003593">
    <property type="entry name" value="AAA+_ATPase"/>
</dbReference>
<comment type="similarity">
    <text evidence="1">Belongs to the ABC transporter superfamily.</text>
</comment>
<dbReference type="Gene3D" id="3.40.50.300">
    <property type="entry name" value="P-loop containing nucleotide triphosphate hydrolases"/>
    <property type="match status" value="1"/>
</dbReference>
<comment type="caution">
    <text evidence="6">The sequence shown here is derived from an EMBL/GenBank/DDBJ whole genome shotgun (WGS) entry which is preliminary data.</text>
</comment>
<dbReference type="GO" id="GO:0016887">
    <property type="term" value="F:ATP hydrolysis activity"/>
    <property type="evidence" value="ECO:0007669"/>
    <property type="project" value="InterPro"/>
</dbReference>
<reference evidence="6 7" key="1">
    <citation type="submission" date="2014-06" db="EMBL/GenBank/DDBJ databases">
        <title>Genome characterization of distinct group I Clostridium botulinum lineages.</title>
        <authorList>
            <person name="Giordani F."/>
            <person name="Anselmo A."/>
            <person name="Fillo S."/>
            <person name="Palozzi A.M."/>
            <person name="Fortunato A."/>
            <person name="Gentile B."/>
            <person name="Ciammaruconi A."/>
            <person name="Anniballi F."/>
            <person name="De Medici D."/>
            <person name="Lista F."/>
        </authorList>
    </citation>
    <scope>NUCLEOTIDE SEQUENCE [LARGE SCALE GENOMIC DNA]</scope>
    <source>
        <strain evidence="6 7">B2 450</strain>
    </source>
</reference>
<evidence type="ECO:0000256" key="3">
    <source>
        <dbReference type="ARBA" id="ARBA00022741"/>
    </source>
</evidence>
<dbReference type="InterPro" id="IPR003439">
    <property type="entry name" value="ABC_transporter-like_ATP-bd"/>
</dbReference>
<evidence type="ECO:0000256" key="4">
    <source>
        <dbReference type="ARBA" id="ARBA00022840"/>
    </source>
</evidence>
<sequence>MKKKCLLSTHNLTKEYKNKKAVNNLNITVYEGDVYGFLGPNGAGKSTTIKSIMGLIKPTSGKVIINGYDVEKDSEKAIEKIGAMVEAPSFYGGVSGYKNLILMANLYGVPKKRVDEVLQMVRLTDVAHKNVSKYSLGMKQRLGIARAFLNNPNIVILDEPTNGLDPQGIKDIRGLIQDLSKKYHVTFLISSHILSEIQAVCNRIGIIEKGSLKVEGYVEDLLNKDEEVIEIYTKEKEKTSRLLKNMNISSKIECFEGGIRIKIKKGNFQNINKLLISNDVNVENLHCSETSLEDYFFNVMEGDKKYV</sequence>
<dbReference type="InterPro" id="IPR027417">
    <property type="entry name" value="P-loop_NTPase"/>
</dbReference>
<keyword evidence="4 6" id="KW-0067">ATP-binding</keyword>
<organism evidence="6 7">
    <name type="scientific">Clostridium botulinum B2 450</name>
    <dbReference type="NCBI Taxonomy" id="1379739"/>
    <lineage>
        <taxon>Bacteria</taxon>
        <taxon>Bacillati</taxon>
        <taxon>Bacillota</taxon>
        <taxon>Clostridia</taxon>
        <taxon>Eubacteriales</taxon>
        <taxon>Clostridiaceae</taxon>
        <taxon>Clostridium</taxon>
    </lineage>
</organism>
<name>A0A0D1BTT0_CLOBO</name>
<dbReference type="PROSITE" id="PS50893">
    <property type="entry name" value="ABC_TRANSPORTER_2"/>
    <property type="match status" value="1"/>
</dbReference>
<gene>
    <name evidence="6" type="ORF">N495_06110</name>
</gene>
<dbReference type="Proteomes" id="UP000032250">
    <property type="component" value="Unassembled WGS sequence"/>
</dbReference>
<dbReference type="InterPro" id="IPR017871">
    <property type="entry name" value="ABC_transporter-like_CS"/>
</dbReference>
<dbReference type="Pfam" id="PF00005">
    <property type="entry name" value="ABC_tran"/>
    <property type="match status" value="1"/>
</dbReference>
<dbReference type="EMBL" id="JXSU01000007">
    <property type="protein sequence ID" value="KIS23177.1"/>
    <property type="molecule type" value="Genomic_DNA"/>
</dbReference>